<keyword evidence="2" id="KW-1185">Reference proteome</keyword>
<name>A0ACB8ATM8_9AGAM</name>
<accession>A0ACB8ATM8</accession>
<dbReference type="EMBL" id="MU267593">
    <property type="protein sequence ID" value="KAH7916138.1"/>
    <property type="molecule type" value="Genomic_DNA"/>
</dbReference>
<organism evidence="1 2">
    <name type="scientific">Hygrophoropsis aurantiaca</name>
    <dbReference type="NCBI Taxonomy" id="72124"/>
    <lineage>
        <taxon>Eukaryota</taxon>
        <taxon>Fungi</taxon>
        <taxon>Dikarya</taxon>
        <taxon>Basidiomycota</taxon>
        <taxon>Agaricomycotina</taxon>
        <taxon>Agaricomycetes</taxon>
        <taxon>Agaricomycetidae</taxon>
        <taxon>Boletales</taxon>
        <taxon>Coniophorineae</taxon>
        <taxon>Hygrophoropsidaceae</taxon>
        <taxon>Hygrophoropsis</taxon>
    </lineage>
</organism>
<evidence type="ECO:0000313" key="1">
    <source>
        <dbReference type="EMBL" id="KAH7916138.1"/>
    </source>
</evidence>
<gene>
    <name evidence="1" type="ORF">BJ138DRAFT_1140270</name>
</gene>
<comment type="caution">
    <text evidence="1">The sequence shown here is derived from an EMBL/GenBank/DDBJ whole genome shotgun (WGS) entry which is preliminary data.</text>
</comment>
<evidence type="ECO:0000313" key="2">
    <source>
        <dbReference type="Proteomes" id="UP000790377"/>
    </source>
</evidence>
<sequence>MSGVINATQGLYQVRLCQIAFSFLAIYDHVLTFDREIALIWKQQFSIRTAMFLMNRYIGGCILIANVVVPFASPTSDNIDGKYLQFQAWGTAVIVWSVQATLQYRIHAMHSFSRPVLIFMNTAFAIEIAAMSVMLGLFSATTMTVPIIANLPQDSRKYFYIFTVPIIALECVSLAFLLWGGMKHILEMKRTLPSWSVSSIYRVPLRDGAAYFIATTAILSIAGSVWMKQDTAWIEAPLGIALAIPVISGARLVLNLRLITHYKLALDDLGEIPSPLTGPSPITFSTSHADEEVELDYLPNLRSPPRSVQFSNARTRS</sequence>
<proteinExistence type="predicted"/>
<protein>
    <submittedName>
        <fullName evidence="1">Uncharacterized protein</fullName>
    </submittedName>
</protein>
<dbReference type="Proteomes" id="UP000790377">
    <property type="component" value="Unassembled WGS sequence"/>
</dbReference>
<reference evidence="1" key="1">
    <citation type="journal article" date="2021" name="New Phytol.">
        <title>Evolutionary innovations through gain and loss of genes in the ectomycorrhizal Boletales.</title>
        <authorList>
            <person name="Wu G."/>
            <person name="Miyauchi S."/>
            <person name="Morin E."/>
            <person name="Kuo A."/>
            <person name="Drula E."/>
            <person name="Varga T."/>
            <person name="Kohler A."/>
            <person name="Feng B."/>
            <person name="Cao Y."/>
            <person name="Lipzen A."/>
            <person name="Daum C."/>
            <person name="Hundley H."/>
            <person name="Pangilinan J."/>
            <person name="Johnson J."/>
            <person name="Barry K."/>
            <person name="LaButti K."/>
            <person name="Ng V."/>
            <person name="Ahrendt S."/>
            <person name="Min B."/>
            <person name="Choi I.G."/>
            <person name="Park H."/>
            <person name="Plett J.M."/>
            <person name="Magnuson J."/>
            <person name="Spatafora J.W."/>
            <person name="Nagy L.G."/>
            <person name="Henrissat B."/>
            <person name="Grigoriev I.V."/>
            <person name="Yang Z.L."/>
            <person name="Xu J."/>
            <person name="Martin F.M."/>
        </authorList>
    </citation>
    <scope>NUCLEOTIDE SEQUENCE</scope>
    <source>
        <strain evidence="1">ATCC 28755</strain>
    </source>
</reference>